<comment type="caution">
    <text evidence="3">The sequence shown here is derived from an EMBL/GenBank/DDBJ whole genome shotgun (WGS) entry which is preliminary data.</text>
</comment>
<sequence>MVWSEEMRIMEGTIFKAMIQDSQVPNLRREPKVTSLGLSAKNLGSTSSTLPSKPQAQQTDQLNPQVGERTTTSAALIIPIGPIKSMSWGDRSPYSYHELNPGEIRLFCLFPDVTRNDIRGMILSIPFQEAVAYHAVSYVWGDPEQPKVEILTPNGVLSVHESIHQALGRLRKQDEPVILWADAICINQKNNQEKANQLQLLPCIFQSAASTLAILGQDQKSETAIEEIAELNKRVNARGLILDCSPDEATDWHDSTLQHLYTIFSHPWFERAWIVQEAVASPSVTLICGKYAVDWDGLFVLHASQEREGLYRLLGECYISDIMYGELFDTDRSDNEVFTIY</sequence>
<evidence type="ECO:0000313" key="3">
    <source>
        <dbReference type="EMBL" id="VUC28676.1"/>
    </source>
</evidence>
<dbReference type="InterPro" id="IPR010730">
    <property type="entry name" value="HET"/>
</dbReference>
<dbReference type="EMBL" id="CABFNS010000791">
    <property type="protein sequence ID" value="VUC28676.1"/>
    <property type="molecule type" value="Genomic_DNA"/>
</dbReference>
<evidence type="ECO:0000259" key="2">
    <source>
        <dbReference type="Pfam" id="PF06985"/>
    </source>
</evidence>
<keyword evidence="4" id="KW-1185">Reference proteome</keyword>
<feature type="domain" description="Heterokaryon incompatibility" evidence="2">
    <location>
        <begin position="133"/>
        <end position="277"/>
    </location>
</feature>
<organism evidence="3 4">
    <name type="scientific">Bionectria ochroleuca</name>
    <name type="common">Gliocladium roseum</name>
    <dbReference type="NCBI Taxonomy" id="29856"/>
    <lineage>
        <taxon>Eukaryota</taxon>
        <taxon>Fungi</taxon>
        <taxon>Dikarya</taxon>
        <taxon>Ascomycota</taxon>
        <taxon>Pezizomycotina</taxon>
        <taxon>Sordariomycetes</taxon>
        <taxon>Hypocreomycetidae</taxon>
        <taxon>Hypocreales</taxon>
        <taxon>Bionectriaceae</taxon>
        <taxon>Clonostachys</taxon>
    </lineage>
</organism>
<dbReference type="PANTHER" id="PTHR24148">
    <property type="entry name" value="ANKYRIN REPEAT DOMAIN-CONTAINING PROTEIN 39 HOMOLOG-RELATED"/>
    <property type="match status" value="1"/>
</dbReference>
<protein>
    <recommendedName>
        <fullName evidence="2">Heterokaryon incompatibility domain-containing protein</fullName>
    </recommendedName>
</protein>
<name>A0ABY6UC09_BIOOC</name>
<proteinExistence type="predicted"/>
<dbReference type="PANTHER" id="PTHR24148:SF64">
    <property type="entry name" value="HETEROKARYON INCOMPATIBILITY DOMAIN-CONTAINING PROTEIN"/>
    <property type="match status" value="1"/>
</dbReference>
<evidence type="ECO:0000313" key="4">
    <source>
        <dbReference type="Proteomes" id="UP000766486"/>
    </source>
</evidence>
<reference evidence="3 4" key="1">
    <citation type="submission" date="2019-06" db="EMBL/GenBank/DDBJ databases">
        <authorList>
            <person name="Broberg M."/>
        </authorList>
    </citation>
    <scope>NUCLEOTIDE SEQUENCE [LARGE SCALE GENOMIC DNA]</scope>
</reference>
<dbReference type="Pfam" id="PF06985">
    <property type="entry name" value="HET"/>
    <property type="match status" value="1"/>
</dbReference>
<gene>
    <name evidence="3" type="ORF">CLO192961_LOCUS244080</name>
</gene>
<dbReference type="Proteomes" id="UP000766486">
    <property type="component" value="Unassembled WGS sequence"/>
</dbReference>
<dbReference type="InterPro" id="IPR052895">
    <property type="entry name" value="HetReg/Transcr_Mod"/>
</dbReference>
<feature type="region of interest" description="Disordered" evidence="1">
    <location>
        <begin position="40"/>
        <end position="69"/>
    </location>
</feature>
<feature type="compositionally biased region" description="Polar residues" evidence="1">
    <location>
        <begin position="42"/>
        <end position="69"/>
    </location>
</feature>
<evidence type="ECO:0000256" key="1">
    <source>
        <dbReference type="SAM" id="MobiDB-lite"/>
    </source>
</evidence>
<accession>A0ABY6UC09</accession>